<accession>A0ABD3R414</accession>
<name>A0ABD3R414_9STRA</name>
<gene>
    <name evidence="2" type="ORF">ACHAXA_002714</name>
</gene>
<dbReference type="AlphaFoldDB" id="A0ABD3R414"/>
<keyword evidence="3" id="KW-1185">Reference proteome</keyword>
<feature type="compositionally biased region" description="Basic and acidic residues" evidence="1">
    <location>
        <begin position="296"/>
        <end position="305"/>
    </location>
</feature>
<evidence type="ECO:0000313" key="2">
    <source>
        <dbReference type="EMBL" id="KAL3807454.1"/>
    </source>
</evidence>
<dbReference type="EMBL" id="JALLPB020000627">
    <property type="protein sequence ID" value="KAL3807454.1"/>
    <property type="molecule type" value="Genomic_DNA"/>
</dbReference>
<evidence type="ECO:0000313" key="3">
    <source>
        <dbReference type="Proteomes" id="UP001530377"/>
    </source>
</evidence>
<feature type="compositionally biased region" description="Low complexity" evidence="1">
    <location>
        <begin position="310"/>
        <end position="325"/>
    </location>
</feature>
<dbReference type="Proteomes" id="UP001530377">
    <property type="component" value="Unassembled WGS sequence"/>
</dbReference>
<reference evidence="2 3" key="1">
    <citation type="submission" date="2024-10" db="EMBL/GenBank/DDBJ databases">
        <title>Updated reference genomes for cyclostephanoid diatoms.</title>
        <authorList>
            <person name="Roberts W.R."/>
            <person name="Alverson A.J."/>
        </authorList>
    </citation>
    <scope>NUCLEOTIDE SEQUENCE [LARGE SCALE GENOMIC DNA]</scope>
    <source>
        <strain evidence="2 3">AJA228-03</strain>
    </source>
</reference>
<protein>
    <submittedName>
        <fullName evidence="2">Uncharacterized protein</fullName>
    </submittedName>
</protein>
<feature type="region of interest" description="Disordered" evidence="1">
    <location>
        <begin position="293"/>
        <end position="330"/>
    </location>
</feature>
<proteinExistence type="predicted"/>
<sequence length="501" mass="56959">MYEFKNSPHHLRISASSVSALCGLHPYQDLPSLFFDLVYQSHHGQRLLRIDAHALGLTLVDAKDHERETMLKLASTASNETRELVMHVLEVSDGTRKLDSIDDVKSIRDSIESRAVKAQCDGRLSADQVKTLLESTRGHVTTGFGTHHEDDSLDLYEMRIGSRVRERNEALMEWRFRRVVCDDEVDDGELGVTAEPMGEAIRRLWKRRLDGEILTHANDDGKVAMMDHGGTKHVGTIEIDRDQNSGIVGANEVQAKDSFSTIPRASDKEEQKPFFKIVGAVDGMRDELYIDSSKSTADKSQDRAHAALASSSNPSNDDISNGSSSFDDDEDNWTLRPIIVECKHRMKEAKVPPPLYDQIQTCLYCHMYNVEDADLVQVLRRKRRCEKGNQKIENEKEAGVGKKSKTQKITEDVNITVTRVSLNDPIYNHNHHWKATLLPRLASFVDAVYNVRRNDEKRYRLLMARSEDVTDASNEEAWRLLWEECPWLRNCDTAFAKRGQI</sequence>
<evidence type="ECO:0000256" key="1">
    <source>
        <dbReference type="SAM" id="MobiDB-lite"/>
    </source>
</evidence>
<organism evidence="2 3">
    <name type="scientific">Cyclostephanos tholiformis</name>
    <dbReference type="NCBI Taxonomy" id="382380"/>
    <lineage>
        <taxon>Eukaryota</taxon>
        <taxon>Sar</taxon>
        <taxon>Stramenopiles</taxon>
        <taxon>Ochrophyta</taxon>
        <taxon>Bacillariophyta</taxon>
        <taxon>Coscinodiscophyceae</taxon>
        <taxon>Thalassiosirophycidae</taxon>
        <taxon>Stephanodiscales</taxon>
        <taxon>Stephanodiscaceae</taxon>
        <taxon>Cyclostephanos</taxon>
    </lineage>
</organism>
<comment type="caution">
    <text evidence="2">The sequence shown here is derived from an EMBL/GenBank/DDBJ whole genome shotgun (WGS) entry which is preliminary data.</text>
</comment>